<evidence type="ECO:0000313" key="1">
    <source>
        <dbReference type="EMBL" id="KAL3428136.1"/>
    </source>
</evidence>
<dbReference type="EMBL" id="JBFCZG010000001">
    <property type="protein sequence ID" value="KAL3428136.1"/>
    <property type="molecule type" value="Genomic_DNA"/>
</dbReference>
<gene>
    <name evidence="1" type="ORF">PVAG01_01645</name>
</gene>
<dbReference type="Proteomes" id="UP001629113">
    <property type="component" value="Unassembled WGS sequence"/>
</dbReference>
<keyword evidence="2" id="KW-1185">Reference proteome</keyword>
<evidence type="ECO:0000313" key="2">
    <source>
        <dbReference type="Proteomes" id="UP001629113"/>
    </source>
</evidence>
<organism evidence="1 2">
    <name type="scientific">Phlyctema vagabunda</name>
    <dbReference type="NCBI Taxonomy" id="108571"/>
    <lineage>
        <taxon>Eukaryota</taxon>
        <taxon>Fungi</taxon>
        <taxon>Dikarya</taxon>
        <taxon>Ascomycota</taxon>
        <taxon>Pezizomycotina</taxon>
        <taxon>Leotiomycetes</taxon>
        <taxon>Helotiales</taxon>
        <taxon>Dermateaceae</taxon>
        <taxon>Phlyctema</taxon>
    </lineage>
</organism>
<accession>A0ABR4PZ22</accession>
<protein>
    <submittedName>
        <fullName evidence="1">Uncharacterized protein</fullName>
    </submittedName>
</protein>
<proteinExistence type="predicted"/>
<reference evidence="1 2" key="1">
    <citation type="submission" date="2024-06" db="EMBL/GenBank/DDBJ databases">
        <title>Complete genome of Phlyctema vagabunda strain 19-DSS-EL-015.</title>
        <authorList>
            <person name="Fiorenzani C."/>
        </authorList>
    </citation>
    <scope>NUCLEOTIDE SEQUENCE [LARGE SCALE GENOMIC DNA]</scope>
    <source>
        <strain evidence="1 2">19-DSS-EL-015</strain>
    </source>
</reference>
<sequence length="79" mass="9126">MPSLADPRRFGPYEDDFWRSLFVPAHLHCRKQCRLLVSPLRPRESVQDPASHVNAIAPATHVDSSDVQVLETRMRRYKA</sequence>
<name>A0ABR4PZ22_9HELO</name>
<comment type="caution">
    <text evidence="1">The sequence shown here is derived from an EMBL/GenBank/DDBJ whole genome shotgun (WGS) entry which is preliminary data.</text>
</comment>